<dbReference type="Proteomes" id="UP000634136">
    <property type="component" value="Unassembled WGS sequence"/>
</dbReference>
<dbReference type="EMBL" id="JAAIUW010000007">
    <property type="protein sequence ID" value="KAF7822905.1"/>
    <property type="molecule type" value="Genomic_DNA"/>
</dbReference>
<evidence type="ECO:0000313" key="1">
    <source>
        <dbReference type="EMBL" id="KAF7822905.1"/>
    </source>
</evidence>
<comment type="caution">
    <text evidence="1">The sequence shown here is derived from an EMBL/GenBank/DDBJ whole genome shotgun (WGS) entry which is preliminary data.</text>
</comment>
<proteinExistence type="predicted"/>
<keyword evidence="2" id="KW-1185">Reference proteome</keyword>
<accession>A0A834WGU6</accession>
<dbReference type="AlphaFoldDB" id="A0A834WGU6"/>
<gene>
    <name evidence="1" type="ORF">G2W53_021049</name>
</gene>
<name>A0A834WGU6_9FABA</name>
<sequence>MKFWSIDSESDSEPGLPHPSGQVPTISAAKLWCPFSQWISCSFATVTRDTYWLVAKSISFHSVWGRVGPLSMAEGGIINSNPFPSRTLMYARTSGLCMAWICASQISEAQKSPGETSVAVVHRNHNRFGSTALPCLKNFSNAESDRFESLELASPMGCFILVIPLRWALSVREKFGSIKENLLEQTESTTFSLKREISRWRVGTPTLLSSVSITRGEGLTDNISLRCSRPELSDSVPLGSAVNGIRLWPLSGSTYLTPPIQISSLAVLPLPVSYADELLSTRFPSEGVELQWVKTFSPFTDREEVAINEANAMKARERSEPNREELRDAHTCILHAMYPDSFRLKSLGDIRSRTYCRRTVCRRTVCRRTFSHMLAL</sequence>
<evidence type="ECO:0000313" key="2">
    <source>
        <dbReference type="Proteomes" id="UP000634136"/>
    </source>
</evidence>
<organism evidence="1 2">
    <name type="scientific">Senna tora</name>
    <dbReference type="NCBI Taxonomy" id="362788"/>
    <lineage>
        <taxon>Eukaryota</taxon>
        <taxon>Viridiplantae</taxon>
        <taxon>Streptophyta</taxon>
        <taxon>Embryophyta</taxon>
        <taxon>Tracheophyta</taxon>
        <taxon>Spermatophyta</taxon>
        <taxon>Magnoliopsida</taxon>
        <taxon>eudicotyledons</taxon>
        <taxon>Gunneridae</taxon>
        <taxon>Pentapetalae</taxon>
        <taxon>rosids</taxon>
        <taxon>fabids</taxon>
        <taxon>Fabales</taxon>
        <taxon>Fabaceae</taxon>
        <taxon>Caesalpinioideae</taxon>
        <taxon>Cassia clade</taxon>
        <taxon>Senna</taxon>
    </lineage>
</organism>
<protein>
    <submittedName>
        <fullName evidence="1">Uncharacterized protein</fullName>
    </submittedName>
</protein>
<reference evidence="1" key="1">
    <citation type="submission" date="2020-09" db="EMBL/GenBank/DDBJ databases">
        <title>Genome-Enabled Discovery of Anthraquinone Biosynthesis in Senna tora.</title>
        <authorList>
            <person name="Kang S.-H."/>
            <person name="Pandey R.P."/>
            <person name="Lee C.-M."/>
            <person name="Sim J.-S."/>
            <person name="Jeong J.-T."/>
            <person name="Choi B.-S."/>
            <person name="Jung M."/>
            <person name="Ginzburg D."/>
            <person name="Zhao K."/>
            <person name="Won S.Y."/>
            <person name="Oh T.-J."/>
            <person name="Yu Y."/>
            <person name="Kim N.-H."/>
            <person name="Lee O.R."/>
            <person name="Lee T.-H."/>
            <person name="Bashyal P."/>
            <person name="Kim T.-S."/>
            <person name="Lee W.-H."/>
            <person name="Kawkins C."/>
            <person name="Kim C.-K."/>
            <person name="Kim J.S."/>
            <person name="Ahn B.O."/>
            <person name="Rhee S.Y."/>
            <person name="Sohng J.K."/>
        </authorList>
    </citation>
    <scope>NUCLEOTIDE SEQUENCE</scope>
    <source>
        <tissue evidence="1">Leaf</tissue>
    </source>
</reference>